<reference evidence="4 5" key="1">
    <citation type="submission" date="2021-07" db="EMBL/GenBank/DDBJ databases">
        <title>Isolation and characterization of bacteria from a gold mining with a capacity of golden bioaccumulation.</title>
        <authorList>
            <person name="Yang X.J."/>
        </authorList>
    </citation>
    <scope>NUCLEOTIDE SEQUENCE [LARGE SCALE GENOMIC DNA]</scope>
    <source>
        <strain evidence="4 5">Au29</strain>
    </source>
</reference>
<name>A0ABX8TEY8_9CAUL</name>
<evidence type="ECO:0000313" key="4">
    <source>
        <dbReference type="EMBL" id="QYC09153.1"/>
    </source>
</evidence>
<protein>
    <submittedName>
        <fullName evidence="4">ABC transporter substrate-binding protein</fullName>
    </submittedName>
</protein>
<dbReference type="PANTHER" id="PTHR30006:SF25">
    <property type="entry name" value="PHOSPHOGLYCERATE TRANSPORT REGULATORY PROTEIN PGTC"/>
    <property type="match status" value="1"/>
</dbReference>
<dbReference type="Pfam" id="PF13416">
    <property type="entry name" value="SBP_bac_8"/>
    <property type="match status" value="1"/>
</dbReference>
<evidence type="ECO:0000256" key="3">
    <source>
        <dbReference type="SAM" id="SignalP"/>
    </source>
</evidence>
<feature type="chain" id="PRO_5045777281" evidence="3">
    <location>
        <begin position="22"/>
        <end position="363"/>
    </location>
</feature>
<gene>
    <name evidence="4" type="ORF">KWG56_11020</name>
</gene>
<evidence type="ECO:0000256" key="1">
    <source>
        <dbReference type="ARBA" id="ARBA00022729"/>
    </source>
</evidence>
<dbReference type="RefSeq" id="WP_219354792.1">
    <property type="nucleotide sequence ID" value="NZ_CP080034.1"/>
</dbReference>
<dbReference type="InterPro" id="IPR006059">
    <property type="entry name" value="SBP"/>
</dbReference>
<dbReference type="PANTHER" id="PTHR30006">
    <property type="entry name" value="THIAMINE-BINDING PERIPLASMIC PROTEIN-RELATED"/>
    <property type="match status" value="1"/>
</dbReference>
<evidence type="ECO:0000313" key="5">
    <source>
        <dbReference type="Proteomes" id="UP000824334"/>
    </source>
</evidence>
<dbReference type="GeneID" id="94375802"/>
<evidence type="ECO:0000256" key="2">
    <source>
        <dbReference type="SAM" id="MobiDB-lite"/>
    </source>
</evidence>
<organism evidence="4 5">
    <name type="scientific">Brevundimonas nasdae</name>
    <dbReference type="NCBI Taxonomy" id="172043"/>
    <lineage>
        <taxon>Bacteria</taxon>
        <taxon>Pseudomonadati</taxon>
        <taxon>Pseudomonadota</taxon>
        <taxon>Alphaproteobacteria</taxon>
        <taxon>Caulobacterales</taxon>
        <taxon>Caulobacteraceae</taxon>
        <taxon>Brevundimonas</taxon>
    </lineage>
</organism>
<keyword evidence="1 3" id="KW-0732">Signal</keyword>
<feature type="region of interest" description="Disordered" evidence="2">
    <location>
        <begin position="301"/>
        <end position="329"/>
    </location>
</feature>
<proteinExistence type="predicted"/>
<dbReference type="EMBL" id="CP080034">
    <property type="protein sequence ID" value="QYC09153.1"/>
    <property type="molecule type" value="Genomic_DNA"/>
</dbReference>
<keyword evidence="5" id="KW-1185">Reference proteome</keyword>
<accession>A0ABX8TEY8</accession>
<dbReference type="PROSITE" id="PS51257">
    <property type="entry name" value="PROKAR_LIPOPROTEIN"/>
    <property type="match status" value="1"/>
</dbReference>
<dbReference type="Proteomes" id="UP000824334">
    <property type="component" value="Chromosome"/>
</dbReference>
<feature type="signal peptide" evidence="3">
    <location>
        <begin position="1"/>
        <end position="21"/>
    </location>
</feature>
<sequence>MKAWGLFAVIFAAAFALTACGREPEGAGTAPHIRWRAEQEGALLIRTNTSMLGPVIDAFRARYPKVEIRLEDMNSTMLASNVVSDVLAGRPGADLVWSSAMDVQIKLINDGYAQTYRSPHRRAMPDGMVWRDQGFGITAEPVVFAYNRRLLPPALTPNSHADLIRLLEARPEIFDGRLAVYDAEQSGVALMQLSSDTQIYPDAWRMMEALGRRKPRLDTSGQRMMWRLATGQTLFVFNMNQSYGRIWVRDHPDIALVTPTDYHLLISRVAFIPRNAAHPNAARLFLDFLLSREGQAAVAKAGMRPARDDVDPALRPSPPGARPIRVGPGLLANLDHERREKLLGRWRAAMEGAPRAPLDPHAP</sequence>